<organism evidence="3 4">
    <name type="scientific">Streptomyces cinnamoneus</name>
    <name type="common">Streptoverticillium cinnamoneum</name>
    <dbReference type="NCBI Taxonomy" id="53446"/>
    <lineage>
        <taxon>Bacteria</taxon>
        <taxon>Bacillati</taxon>
        <taxon>Actinomycetota</taxon>
        <taxon>Actinomycetes</taxon>
        <taxon>Kitasatosporales</taxon>
        <taxon>Streptomycetaceae</taxon>
        <taxon>Streptomyces</taxon>
        <taxon>Streptomyces cinnamoneus group</taxon>
    </lineage>
</organism>
<reference evidence="3 4" key="1">
    <citation type="journal article" date="2017" name="Biochemistry">
        <title>Identification of the Biosynthetic Pathway for the Antibiotic Bicyclomycin.</title>
        <authorList>
            <person name="Patteson J."/>
            <person name="Cai W."/>
            <person name="Johnson R.A."/>
            <person name="Santa Maria K."/>
            <person name="Li B."/>
        </authorList>
    </citation>
    <scope>NUCLEOTIDE SEQUENCE [LARGE SCALE GENOMIC DNA]</scope>
    <source>
        <strain evidence="3 4">ATCC 21532</strain>
    </source>
</reference>
<evidence type="ECO:0000313" key="4">
    <source>
        <dbReference type="Proteomes" id="UP000222531"/>
    </source>
</evidence>
<feature type="transmembrane region" description="Helical" evidence="2">
    <location>
        <begin position="955"/>
        <end position="975"/>
    </location>
</feature>
<evidence type="ECO:0000256" key="1">
    <source>
        <dbReference type="SAM" id="MobiDB-lite"/>
    </source>
</evidence>
<evidence type="ECO:0000256" key="2">
    <source>
        <dbReference type="SAM" id="Phobius"/>
    </source>
</evidence>
<keyword evidence="2" id="KW-0472">Membrane</keyword>
<keyword evidence="4" id="KW-1185">Reference proteome</keyword>
<sequence>MIPAGPASHESAREGRDDTGRGRAHGATDPCHGTRPPCRRATGAQPPRATHLARTWRFTGISATPGRVGAPMQTANRSHHAHIRHSDPCPPHGRPAARRAAEAGATPHLLRCGVDPAGRVLLAVHVPAFRGRLLRDLVRARDLGGHRDRPRRVRAAQVPGGGRAPVTPAPRLRRIWVLRLVTAVVAVAAVFASLPGEALPAAHALPVAAKPKPKPPVPGDWTRIPLYDHPISQFGYELRVAARKANPYDEANLYSNAVVGFVDMTSELTEERDSGDHGQASARLSEKYGNFKIVEAADQPDLFASLGLDPKVTALMVVPRLNNPSRDANGKFNPGKRHAEMELLWTLKKKNISWERLLALWTERSPCAAGDTSCFRLLQTYAPHVKVFDSTTHKDWGDGSAKQNAEDIRKGLEAERERRAKQKSAPDPQAQATVGSAFAPHTADDCQTSGAGRLKSGPSLALTAAHSPLARSVVTADHPCGEGGSESDAKAKQPSALAKILTMPESDPGGIDFSSLNLRYMADTGSAKTGLRYSMGAAPVGSSGQNRRSDGVKALKETSDAFFVWLSLRPSAFWVNLNPNEPDRIVDSAFGRTDAGRILLQADLRMKKTVAQLIHPDTGLGSDYWSRLQGTCMSMRTWIVPGEAEVRATPDELYILDAPLKVKMETQYFQGRGAGGSAACTRQGKAAEERNESLFRSMILPKVEEAVNTAPEYADLRRVYLSRVAAEWYRDVSRRKNATYAKLIDRGDVSQWTTRSGWKPRDTFDAYVDSFKKGEFKVTRRTTEGDAIYEKTYVFGGVDLSNVPLRKVDDGRFKAEWPDAAKSAERSWDRPVPGGDGSARTLLLGGGPSPAEARRAADGGFTWSDAWDVVPLRWGVLGALIAVAVVLRRRPRPQPASPALGPQPLVVAPPTTPIDPRGLPLPLRIQGLATALCYAVGIVCTGNGVMGWMDDHRVWWARWLLLPGIALMAIGHYAGRALRRRAAARPPRRE</sequence>
<dbReference type="AlphaFoldDB" id="A0A2G1XNC1"/>
<keyword evidence="2" id="KW-1133">Transmembrane helix</keyword>
<keyword evidence="2" id="KW-0812">Transmembrane</keyword>
<dbReference type="EMBL" id="NHZO01000072">
    <property type="protein sequence ID" value="PHQ52754.1"/>
    <property type="molecule type" value="Genomic_DNA"/>
</dbReference>
<feature type="compositionally biased region" description="Basic and acidic residues" evidence="1">
    <location>
        <begin position="10"/>
        <end position="21"/>
    </location>
</feature>
<proteinExistence type="predicted"/>
<feature type="transmembrane region" description="Helical" evidence="2">
    <location>
        <begin position="927"/>
        <end position="949"/>
    </location>
</feature>
<dbReference type="InterPro" id="IPR032722">
    <property type="entry name" value="Deaminase_XOO_2897"/>
</dbReference>
<feature type="region of interest" description="Disordered" evidence="1">
    <location>
        <begin position="1"/>
        <end position="51"/>
    </location>
</feature>
<gene>
    <name evidence="3" type="ORF">BLA24_05670</name>
</gene>
<protein>
    <submittedName>
        <fullName evidence="3">Uncharacterized protein</fullName>
    </submittedName>
</protein>
<feature type="region of interest" description="Disordered" evidence="1">
    <location>
        <begin position="415"/>
        <end position="435"/>
    </location>
</feature>
<accession>A0A2G1XNC1</accession>
<comment type="caution">
    <text evidence="3">The sequence shown here is derived from an EMBL/GenBank/DDBJ whole genome shotgun (WGS) entry which is preliminary data.</text>
</comment>
<evidence type="ECO:0000313" key="3">
    <source>
        <dbReference type="EMBL" id="PHQ52754.1"/>
    </source>
</evidence>
<name>A0A2G1XNC1_STRCJ</name>
<dbReference type="Pfam" id="PF14440">
    <property type="entry name" value="XOO_2897-deam"/>
    <property type="match status" value="1"/>
</dbReference>
<feature type="transmembrane region" description="Helical" evidence="2">
    <location>
        <begin position="870"/>
        <end position="887"/>
    </location>
</feature>
<dbReference type="OrthoDB" id="4818302at2"/>
<dbReference type="Proteomes" id="UP000222531">
    <property type="component" value="Unassembled WGS sequence"/>
</dbReference>